<proteinExistence type="predicted"/>
<sequence>MSAITAHAVPVPVPVLAVDEATAAELLSVAPMTLRSWRSRGDGPAYVKAGRRVVYRVADLEGWLLERREGGDSA</sequence>
<evidence type="ECO:0000313" key="2">
    <source>
        <dbReference type="EMBL" id="MEX3528948.1"/>
    </source>
</evidence>
<dbReference type="InterPro" id="IPR041657">
    <property type="entry name" value="HTH_17"/>
</dbReference>
<protein>
    <submittedName>
        <fullName evidence="2">Helix-turn-helix domain-containing protein</fullName>
    </submittedName>
</protein>
<feature type="domain" description="Helix-turn-helix" evidence="1">
    <location>
        <begin position="23"/>
        <end position="68"/>
    </location>
</feature>
<dbReference type="Proteomes" id="UP001558353">
    <property type="component" value="Unassembled WGS sequence"/>
</dbReference>
<organism evidence="2 3">
    <name type="scientific">Corynebacterium xerosis</name>
    <dbReference type="NCBI Taxonomy" id="1725"/>
    <lineage>
        <taxon>Bacteria</taxon>
        <taxon>Bacillati</taxon>
        <taxon>Actinomycetota</taxon>
        <taxon>Actinomycetes</taxon>
        <taxon>Mycobacteriales</taxon>
        <taxon>Corynebacteriaceae</taxon>
        <taxon>Corynebacterium</taxon>
    </lineage>
</organism>
<accession>A0ABV3UUS5</accession>
<dbReference type="InterPro" id="IPR036388">
    <property type="entry name" value="WH-like_DNA-bd_sf"/>
</dbReference>
<dbReference type="Gene3D" id="1.10.10.10">
    <property type="entry name" value="Winged helix-like DNA-binding domain superfamily/Winged helix DNA-binding domain"/>
    <property type="match status" value="1"/>
</dbReference>
<evidence type="ECO:0000313" key="3">
    <source>
        <dbReference type="Proteomes" id="UP001558353"/>
    </source>
</evidence>
<keyword evidence="3" id="KW-1185">Reference proteome</keyword>
<dbReference type="RefSeq" id="WP_368522563.1">
    <property type="nucleotide sequence ID" value="NZ_JAYWMA010000007.1"/>
</dbReference>
<gene>
    <name evidence="2" type="ORF">VVR64_07715</name>
</gene>
<reference evidence="2 3" key="1">
    <citation type="journal article" date="2024" name="Fungal Genet. Biol.">
        <title>The porcine skin microbiome exhibits broad fungal antagonism.</title>
        <authorList>
            <person name="De La Cruz K.F."/>
            <person name="Townsend E.C."/>
            <person name="Alex Cheong J.Z."/>
            <person name="Salamzade R."/>
            <person name="Liu A."/>
            <person name="Sandstrom S."/>
            <person name="Davila E."/>
            <person name="Huang L."/>
            <person name="Xu K.H."/>
            <person name="Wu S.Y."/>
            <person name="Meudt J.J."/>
            <person name="Shanmuganayagam D."/>
            <person name="Gibson A.L.F."/>
            <person name="Kalan L.R."/>
        </authorList>
    </citation>
    <scope>NUCLEOTIDE SEQUENCE [LARGE SCALE GENOMIC DNA]</scope>
    <source>
        <strain evidence="2 3">LK2569</strain>
    </source>
</reference>
<dbReference type="InterPro" id="IPR009061">
    <property type="entry name" value="DNA-bd_dom_put_sf"/>
</dbReference>
<dbReference type="EMBL" id="JAYWMA010000007">
    <property type="protein sequence ID" value="MEX3528948.1"/>
    <property type="molecule type" value="Genomic_DNA"/>
</dbReference>
<name>A0ABV3UUS5_9CORY</name>
<dbReference type="SUPFAM" id="SSF46955">
    <property type="entry name" value="Putative DNA-binding domain"/>
    <property type="match status" value="1"/>
</dbReference>
<dbReference type="Pfam" id="PF12728">
    <property type="entry name" value="HTH_17"/>
    <property type="match status" value="1"/>
</dbReference>
<evidence type="ECO:0000259" key="1">
    <source>
        <dbReference type="Pfam" id="PF12728"/>
    </source>
</evidence>
<comment type="caution">
    <text evidence="2">The sequence shown here is derived from an EMBL/GenBank/DDBJ whole genome shotgun (WGS) entry which is preliminary data.</text>
</comment>